<dbReference type="Proteomes" id="UP001596415">
    <property type="component" value="Unassembled WGS sequence"/>
</dbReference>
<name>A0ABW2MX56_9FLAO</name>
<evidence type="ECO:0008006" key="4">
    <source>
        <dbReference type="Google" id="ProtNLM"/>
    </source>
</evidence>
<proteinExistence type="predicted"/>
<feature type="signal peptide" evidence="1">
    <location>
        <begin position="1"/>
        <end position="18"/>
    </location>
</feature>
<dbReference type="PROSITE" id="PS51257">
    <property type="entry name" value="PROKAR_LIPOPROTEIN"/>
    <property type="match status" value="1"/>
</dbReference>
<sequence length="186" mass="21182">MKKNLLLPFLGVFPFLIAASCVKDTDFNQTDDIVLTPVVELDLIYFNLTASDFYDENTMTERLTLRDTTEIRFLDDTATQDNLVRADFYFEFTNSIPRDFTVGFQFLNEFNEETYFSGTQVNQGSEQSPVVTIFEDRVEGTDLEQLTMANKVIVTVDIPSSNATLQGNLDLQSKATYFLEIDQGQD</sequence>
<keyword evidence="3" id="KW-1185">Reference proteome</keyword>
<evidence type="ECO:0000256" key="1">
    <source>
        <dbReference type="SAM" id="SignalP"/>
    </source>
</evidence>
<dbReference type="RefSeq" id="WP_380217987.1">
    <property type="nucleotide sequence ID" value="NZ_JBHTBN010000005.1"/>
</dbReference>
<reference evidence="3" key="1">
    <citation type="journal article" date="2019" name="Int. J. Syst. Evol. Microbiol.">
        <title>The Global Catalogue of Microorganisms (GCM) 10K type strain sequencing project: providing services to taxonomists for standard genome sequencing and annotation.</title>
        <authorList>
            <consortium name="The Broad Institute Genomics Platform"/>
            <consortium name="The Broad Institute Genome Sequencing Center for Infectious Disease"/>
            <person name="Wu L."/>
            <person name="Ma J."/>
        </authorList>
    </citation>
    <scope>NUCLEOTIDE SEQUENCE [LARGE SCALE GENOMIC DNA]</scope>
    <source>
        <strain evidence="3">CGMCC 1.16306</strain>
    </source>
</reference>
<comment type="caution">
    <text evidence="2">The sequence shown here is derived from an EMBL/GenBank/DDBJ whole genome shotgun (WGS) entry which is preliminary data.</text>
</comment>
<keyword evidence="1" id="KW-0732">Signal</keyword>
<protein>
    <recommendedName>
        <fullName evidence="4">DUF1735 domain-containing protein</fullName>
    </recommendedName>
</protein>
<organism evidence="2 3">
    <name type="scientific">Jejudonia soesokkakensis</name>
    <dbReference type="NCBI Taxonomy" id="1323432"/>
    <lineage>
        <taxon>Bacteria</taxon>
        <taxon>Pseudomonadati</taxon>
        <taxon>Bacteroidota</taxon>
        <taxon>Flavobacteriia</taxon>
        <taxon>Flavobacteriales</taxon>
        <taxon>Flavobacteriaceae</taxon>
        <taxon>Jejudonia</taxon>
    </lineage>
</organism>
<gene>
    <name evidence="2" type="ORF">ACFQO1_10385</name>
</gene>
<feature type="chain" id="PRO_5046321932" description="DUF1735 domain-containing protein" evidence="1">
    <location>
        <begin position="19"/>
        <end position="186"/>
    </location>
</feature>
<accession>A0ABW2MX56</accession>
<evidence type="ECO:0000313" key="3">
    <source>
        <dbReference type="Proteomes" id="UP001596415"/>
    </source>
</evidence>
<evidence type="ECO:0000313" key="2">
    <source>
        <dbReference type="EMBL" id="MFC7358097.1"/>
    </source>
</evidence>
<dbReference type="EMBL" id="JBHTBN010000005">
    <property type="protein sequence ID" value="MFC7358097.1"/>
    <property type="molecule type" value="Genomic_DNA"/>
</dbReference>